<feature type="transmembrane region" description="Helical" evidence="7">
    <location>
        <begin position="81"/>
        <end position="98"/>
    </location>
</feature>
<keyword evidence="6 7" id="KW-0472">Membrane</keyword>
<feature type="transmembrane region" description="Helical" evidence="7">
    <location>
        <begin position="104"/>
        <end position="121"/>
    </location>
</feature>
<dbReference type="PATRIC" id="fig|1129367.4.peg.4058"/>
<proteinExistence type="predicted"/>
<organism evidence="9 10">
    <name type="scientific">Pseudoalteromonas luteoviolacea S4054</name>
    <dbReference type="NCBI Taxonomy" id="1129367"/>
    <lineage>
        <taxon>Bacteria</taxon>
        <taxon>Pseudomonadati</taxon>
        <taxon>Pseudomonadota</taxon>
        <taxon>Gammaproteobacteria</taxon>
        <taxon>Alteromonadales</taxon>
        <taxon>Pseudoalteromonadaceae</taxon>
        <taxon>Pseudoalteromonas</taxon>
    </lineage>
</organism>
<feature type="transmembrane region" description="Helical" evidence="7">
    <location>
        <begin position="347"/>
        <end position="367"/>
    </location>
</feature>
<dbReference type="GO" id="GO:0022857">
    <property type="term" value="F:transmembrane transporter activity"/>
    <property type="evidence" value="ECO:0007669"/>
    <property type="project" value="InterPro"/>
</dbReference>
<feature type="domain" description="Major facilitator superfamily (MFS) profile" evidence="8">
    <location>
        <begin position="16"/>
        <end position="401"/>
    </location>
</feature>
<dbReference type="PROSITE" id="PS50850">
    <property type="entry name" value="MFS"/>
    <property type="match status" value="1"/>
</dbReference>
<feature type="transmembrane region" description="Helical" evidence="7">
    <location>
        <begin position="373"/>
        <end position="394"/>
    </location>
</feature>
<evidence type="ECO:0000313" key="10">
    <source>
        <dbReference type="Proteomes" id="UP000033434"/>
    </source>
</evidence>
<feature type="transmembrane region" description="Helical" evidence="7">
    <location>
        <begin position="21"/>
        <end position="43"/>
    </location>
</feature>
<evidence type="ECO:0000256" key="6">
    <source>
        <dbReference type="ARBA" id="ARBA00023136"/>
    </source>
</evidence>
<dbReference type="Pfam" id="PF07690">
    <property type="entry name" value="MFS_1"/>
    <property type="match status" value="1"/>
</dbReference>
<feature type="transmembrane region" description="Helical" evidence="7">
    <location>
        <begin position="49"/>
        <end position="69"/>
    </location>
</feature>
<comment type="caution">
    <text evidence="9">The sequence shown here is derived from an EMBL/GenBank/DDBJ whole genome shotgun (WGS) entry which is preliminary data.</text>
</comment>
<dbReference type="PANTHER" id="PTHR23517">
    <property type="entry name" value="RESISTANCE PROTEIN MDTM, PUTATIVE-RELATED-RELATED"/>
    <property type="match status" value="1"/>
</dbReference>
<accession>A0A0F6A9M0</accession>
<keyword evidence="5 7" id="KW-1133">Transmembrane helix</keyword>
<keyword evidence="2" id="KW-0813">Transport</keyword>
<sequence length="402" mass="44416">MELTQFSLQLGRFTPLVWTMLLGNFFVRASYYMVWPFLAVILYSKYGLSATEVGVLLTGSAVFAVLLGFYTGNLADRFGRFALLYSASIVGVLAFTALALAEQLWTFCFAVFFACMPRTLWDAPSKALLSDELSNREDRELALHILYFLVNVGAAIGPLFGLWAGLNGEQFSFIYTAFAYLGLLLALILKQSSAVKNDNNVQRAQVPSFKSWLAILRQDTRFLWVLLATFLVYLVYGQGDSSLVQYLTRAEVPELAVLISSLIITNSMVIVIFQFPLLHIMRNWSIQSRLYCGGGILVLSQMMMAFNPVDGFWGWVGAIAVLSFSEAIMFSNINIHIDRMAPSHLKASYFGAAGLCSLGFALAPLVGGVLLDWGSGLLLFIAMAIASVKALYLYKLAESTKL</sequence>
<dbReference type="InterPro" id="IPR020846">
    <property type="entry name" value="MFS_dom"/>
</dbReference>
<evidence type="ECO:0000256" key="4">
    <source>
        <dbReference type="ARBA" id="ARBA00022692"/>
    </source>
</evidence>
<comment type="subcellular location">
    <subcellularLocation>
        <location evidence="1">Cell membrane</location>
        <topology evidence="1">Multi-pass membrane protein</topology>
    </subcellularLocation>
</comment>
<gene>
    <name evidence="9" type="ORF">N479_19940</name>
</gene>
<keyword evidence="4 7" id="KW-0812">Transmembrane</keyword>
<evidence type="ECO:0000259" key="8">
    <source>
        <dbReference type="PROSITE" id="PS50850"/>
    </source>
</evidence>
<keyword evidence="3" id="KW-1003">Cell membrane</keyword>
<feature type="transmembrane region" description="Helical" evidence="7">
    <location>
        <begin position="256"/>
        <end position="278"/>
    </location>
</feature>
<feature type="transmembrane region" description="Helical" evidence="7">
    <location>
        <begin position="172"/>
        <end position="189"/>
    </location>
</feature>
<feature type="transmembrane region" description="Helical" evidence="7">
    <location>
        <begin position="220"/>
        <end position="236"/>
    </location>
</feature>
<dbReference type="InterPro" id="IPR050171">
    <property type="entry name" value="MFS_Transporters"/>
</dbReference>
<feature type="transmembrane region" description="Helical" evidence="7">
    <location>
        <begin position="141"/>
        <end position="166"/>
    </location>
</feature>
<dbReference type="InterPro" id="IPR011701">
    <property type="entry name" value="MFS"/>
</dbReference>
<feature type="transmembrane region" description="Helical" evidence="7">
    <location>
        <begin position="312"/>
        <end position="335"/>
    </location>
</feature>
<dbReference type="InterPro" id="IPR036259">
    <property type="entry name" value="MFS_trans_sf"/>
</dbReference>
<protein>
    <recommendedName>
        <fullName evidence="8">Major facilitator superfamily (MFS) profile domain-containing protein</fullName>
    </recommendedName>
</protein>
<evidence type="ECO:0000313" key="9">
    <source>
        <dbReference type="EMBL" id="KKE82109.1"/>
    </source>
</evidence>
<evidence type="ECO:0000256" key="5">
    <source>
        <dbReference type="ARBA" id="ARBA00022989"/>
    </source>
</evidence>
<evidence type="ECO:0000256" key="2">
    <source>
        <dbReference type="ARBA" id="ARBA00022448"/>
    </source>
</evidence>
<dbReference type="RefSeq" id="WP_046357480.1">
    <property type="nucleotide sequence ID" value="NZ_AUXW01000170.1"/>
</dbReference>
<name>A0A0F6A9M0_9GAMM</name>
<evidence type="ECO:0000256" key="1">
    <source>
        <dbReference type="ARBA" id="ARBA00004651"/>
    </source>
</evidence>
<evidence type="ECO:0000256" key="7">
    <source>
        <dbReference type="SAM" id="Phobius"/>
    </source>
</evidence>
<dbReference type="AlphaFoldDB" id="A0A0F6A9M0"/>
<dbReference type="EMBL" id="AUXW01000170">
    <property type="protein sequence ID" value="KKE82109.1"/>
    <property type="molecule type" value="Genomic_DNA"/>
</dbReference>
<dbReference type="GO" id="GO:0005886">
    <property type="term" value="C:plasma membrane"/>
    <property type="evidence" value="ECO:0007669"/>
    <property type="project" value="UniProtKB-SubCell"/>
</dbReference>
<dbReference type="PANTHER" id="PTHR23517:SF2">
    <property type="entry name" value="MULTIDRUG RESISTANCE PROTEIN MDTH"/>
    <property type="match status" value="1"/>
</dbReference>
<reference evidence="9 10" key="1">
    <citation type="journal article" date="2015" name="BMC Genomics">
        <title>Genome mining reveals unlocked bioactive potential of marine Gram-negative bacteria.</title>
        <authorList>
            <person name="Machado H."/>
            <person name="Sonnenschein E.C."/>
            <person name="Melchiorsen J."/>
            <person name="Gram L."/>
        </authorList>
    </citation>
    <scope>NUCLEOTIDE SEQUENCE [LARGE SCALE GENOMIC DNA]</scope>
    <source>
        <strain evidence="9 10">S4054</strain>
    </source>
</reference>
<feature type="transmembrane region" description="Helical" evidence="7">
    <location>
        <begin position="290"/>
        <end position="306"/>
    </location>
</feature>
<evidence type="ECO:0000256" key="3">
    <source>
        <dbReference type="ARBA" id="ARBA00022475"/>
    </source>
</evidence>
<dbReference type="SUPFAM" id="SSF103473">
    <property type="entry name" value="MFS general substrate transporter"/>
    <property type="match status" value="1"/>
</dbReference>
<dbReference type="Proteomes" id="UP000033434">
    <property type="component" value="Unassembled WGS sequence"/>
</dbReference>
<dbReference type="Gene3D" id="1.20.1250.20">
    <property type="entry name" value="MFS general substrate transporter like domains"/>
    <property type="match status" value="1"/>
</dbReference>